<reference evidence="9" key="1">
    <citation type="submission" date="2020-06" db="EMBL/GenBank/DDBJ databases">
        <title>A novel thermopfilic bacterium from Erzurum, Turkey.</title>
        <authorList>
            <person name="Adiguzel A."/>
            <person name="Ay H."/>
            <person name="Baltaci M.O."/>
        </authorList>
    </citation>
    <scope>NUCLEOTIDE SEQUENCE</scope>
    <source>
        <strain evidence="9">P2</strain>
    </source>
</reference>
<dbReference type="Pfam" id="PF00392">
    <property type="entry name" value="GntR"/>
    <property type="match status" value="1"/>
</dbReference>
<keyword evidence="6" id="KW-0238">DNA-binding</keyword>
<dbReference type="EMBL" id="JABTTE010000011">
    <property type="protein sequence ID" value="NSL51943.1"/>
    <property type="molecule type" value="Genomic_DNA"/>
</dbReference>
<dbReference type="InterPro" id="IPR051446">
    <property type="entry name" value="HTH_trans_reg/aminotransferase"/>
</dbReference>
<dbReference type="Gene3D" id="3.40.640.10">
    <property type="entry name" value="Type I PLP-dependent aspartate aminotransferase-like (Major domain)"/>
    <property type="match status" value="1"/>
</dbReference>
<dbReference type="InterPro" id="IPR036390">
    <property type="entry name" value="WH_DNA-bd_sf"/>
</dbReference>
<dbReference type="Gene3D" id="1.10.10.10">
    <property type="entry name" value="Winged helix-like DNA-binding domain superfamily/Winged helix DNA-binding domain"/>
    <property type="match status" value="1"/>
</dbReference>
<comment type="similarity">
    <text evidence="2">In the C-terminal section; belongs to the class-I pyridoxal-phosphate-dependent aminotransferase family.</text>
</comment>
<dbReference type="Proteomes" id="UP000625804">
    <property type="component" value="Unassembled WGS sequence"/>
</dbReference>
<comment type="caution">
    <text evidence="9">The sequence shown here is derived from an EMBL/GenBank/DDBJ whole genome shotgun (WGS) entry which is preliminary data.</text>
</comment>
<dbReference type="SMART" id="SM00345">
    <property type="entry name" value="HTH_GNTR"/>
    <property type="match status" value="1"/>
</dbReference>
<comment type="cofactor">
    <cofactor evidence="1">
        <name>pyridoxal 5'-phosphate</name>
        <dbReference type="ChEBI" id="CHEBI:597326"/>
    </cofactor>
</comment>
<evidence type="ECO:0000259" key="8">
    <source>
        <dbReference type="PROSITE" id="PS50949"/>
    </source>
</evidence>
<feature type="domain" description="HTH gntR-type" evidence="8">
    <location>
        <begin position="15"/>
        <end position="83"/>
    </location>
</feature>
<keyword evidence="4" id="KW-0663">Pyridoxal phosphate</keyword>
<protein>
    <submittedName>
        <fullName evidence="9">PLP-dependent aminotransferase family protein</fullName>
    </submittedName>
</protein>
<dbReference type="SUPFAM" id="SSF53383">
    <property type="entry name" value="PLP-dependent transferases"/>
    <property type="match status" value="1"/>
</dbReference>
<dbReference type="GO" id="GO:0003677">
    <property type="term" value="F:DNA binding"/>
    <property type="evidence" value="ECO:0007669"/>
    <property type="project" value="UniProtKB-KW"/>
</dbReference>
<dbReference type="CDD" id="cd00609">
    <property type="entry name" value="AAT_like"/>
    <property type="match status" value="1"/>
</dbReference>
<proteinExistence type="inferred from homology"/>
<dbReference type="PRINTS" id="PR00035">
    <property type="entry name" value="HTHGNTR"/>
</dbReference>
<keyword evidence="3 9" id="KW-0808">Transferase</keyword>
<evidence type="ECO:0000256" key="6">
    <source>
        <dbReference type="ARBA" id="ARBA00023125"/>
    </source>
</evidence>
<dbReference type="PANTHER" id="PTHR46577">
    <property type="entry name" value="HTH-TYPE TRANSCRIPTIONAL REGULATORY PROTEIN GABR"/>
    <property type="match status" value="1"/>
</dbReference>
<dbReference type="InterPro" id="IPR015421">
    <property type="entry name" value="PyrdxlP-dep_Trfase_major"/>
</dbReference>
<accession>A0A8J8GHL3</accession>
<dbReference type="GO" id="GO:0030170">
    <property type="term" value="F:pyridoxal phosphate binding"/>
    <property type="evidence" value="ECO:0007669"/>
    <property type="project" value="InterPro"/>
</dbReference>
<evidence type="ECO:0000256" key="4">
    <source>
        <dbReference type="ARBA" id="ARBA00022898"/>
    </source>
</evidence>
<dbReference type="InterPro" id="IPR036388">
    <property type="entry name" value="WH-like_DNA-bd_sf"/>
</dbReference>
<evidence type="ECO:0000256" key="3">
    <source>
        <dbReference type="ARBA" id="ARBA00022576"/>
    </source>
</evidence>
<name>A0A8J8GHL3_9BACI</name>
<organism evidence="9 10">
    <name type="scientific">Calidifontibacillus erzurumensis</name>
    <dbReference type="NCBI Taxonomy" id="2741433"/>
    <lineage>
        <taxon>Bacteria</taxon>
        <taxon>Bacillati</taxon>
        <taxon>Bacillota</taxon>
        <taxon>Bacilli</taxon>
        <taxon>Bacillales</taxon>
        <taxon>Bacillaceae</taxon>
        <taxon>Calidifontibacillus/Schinkia group</taxon>
        <taxon>Calidifontibacillus</taxon>
    </lineage>
</organism>
<evidence type="ECO:0000313" key="9">
    <source>
        <dbReference type="EMBL" id="NSL51943.1"/>
    </source>
</evidence>
<gene>
    <name evidence="9" type="ORF">HR057_09290</name>
</gene>
<dbReference type="GO" id="GO:0008483">
    <property type="term" value="F:transaminase activity"/>
    <property type="evidence" value="ECO:0007669"/>
    <property type="project" value="UniProtKB-KW"/>
</dbReference>
<dbReference type="CDD" id="cd07377">
    <property type="entry name" value="WHTH_GntR"/>
    <property type="match status" value="1"/>
</dbReference>
<dbReference type="InterPro" id="IPR000524">
    <property type="entry name" value="Tscrpt_reg_HTH_GntR"/>
</dbReference>
<sequence>MIMEITPFLNRELSEPLYSQLYHWIKKEIEEGRLLHGMKMPSIRQLATHLKVSRNTVVTAYQQLESEGYLESVPKSGIWVAEIEKAALHPMEKVIPVRQEWKSSNETLINFEYGNIDLEKFPLKLWKKCISDVVSQNNNWLFEYGEKQGEFSLRQEISKYLLQSRGVHCTPEQIIITSGTQNSISLICHLLNLQQEKVAIEEPGYNGVRNVFENEGCHMEPVPLEKDGLSLEHVHLSKAKAVYITPSHQFPFGMILSISKRIKLLNWAYQTGGYIIEDDYDSEFRYKGQPIPSLKSLDEEERVIYLGTFSKSFLPSIRLSYMVLPPSLLDQYTQNFRNYNQSASPIIQRAMALFMESGEFERHIRRMRKKYQRKHQTLIKSIEQNMGSKVRIIGEDAGLHILLKLNTVSCFELIETALQKGVQVHSPLKFWLHPTSESHPYIMLGFGGLSIEEIEKGIQLLASCLP</sequence>
<evidence type="ECO:0000256" key="7">
    <source>
        <dbReference type="ARBA" id="ARBA00023163"/>
    </source>
</evidence>
<dbReference type="AlphaFoldDB" id="A0A8J8GHL3"/>
<keyword evidence="7" id="KW-0804">Transcription</keyword>
<dbReference type="InterPro" id="IPR015424">
    <property type="entry name" value="PyrdxlP-dep_Trfase"/>
</dbReference>
<dbReference type="Pfam" id="PF00155">
    <property type="entry name" value="Aminotran_1_2"/>
    <property type="match status" value="1"/>
</dbReference>
<dbReference type="SUPFAM" id="SSF46785">
    <property type="entry name" value="Winged helix' DNA-binding domain"/>
    <property type="match status" value="1"/>
</dbReference>
<evidence type="ECO:0000256" key="5">
    <source>
        <dbReference type="ARBA" id="ARBA00023015"/>
    </source>
</evidence>
<dbReference type="PROSITE" id="PS50949">
    <property type="entry name" value="HTH_GNTR"/>
    <property type="match status" value="1"/>
</dbReference>
<keyword evidence="10" id="KW-1185">Reference proteome</keyword>
<dbReference type="GO" id="GO:0003700">
    <property type="term" value="F:DNA-binding transcription factor activity"/>
    <property type="evidence" value="ECO:0007669"/>
    <property type="project" value="InterPro"/>
</dbReference>
<keyword evidence="5" id="KW-0805">Transcription regulation</keyword>
<dbReference type="InterPro" id="IPR004839">
    <property type="entry name" value="Aminotransferase_I/II_large"/>
</dbReference>
<evidence type="ECO:0000256" key="1">
    <source>
        <dbReference type="ARBA" id="ARBA00001933"/>
    </source>
</evidence>
<dbReference type="PANTHER" id="PTHR46577:SF1">
    <property type="entry name" value="HTH-TYPE TRANSCRIPTIONAL REGULATORY PROTEIN GABR"/>
    <property type="match status" value="1"/>
</dbReference>
<evidence type="ECO:0000313" key="10">
    <source>
        <dbReference type="Proteomes" id="UP000625804"/>
    </source>
</evidence>
<evidence type="ECO:0000256" key="2">
    <source>
        <dbReference type="ARBA" id="ARBA00005384"/>
    </source>
</evidence>
<keyword evidence="3 9" id="KW-0032">Aminotransferase</keyword>